<feature type="region of interest" description="Disordered" evidence="1">
    <location>
        <begin position="225"/>
        <end position="250"/>
    </location>
</feature>
<evidence type="ECO:0000313" key="2">
    <source>
        <dbReference type="EMBL" id="KGR21892.1"/>
    </source>
</evidence>
<sequence length="250" mass="27301">MSHPAASVRSIYSGKVNLDSPDELYNLDSNNNSSADVSSISQSTSSTNNQNLPRVQLEDVSSSQIQHRVTSKNLKSLENSTLTKPTSRFDSNNYNGTNSSLVSTESEYQNDLIDAESLDTEGDDDIIAAPSPSDYTDPFSRPLSRNSTTSCLSTTATKDGIEGRRFRRHGPTAYSSHIIAGMMQQQQQQQQKLLNQQNPTKSLLNNDDEHYTLLDSTNASVASLHQTSIYPGTRSSSGSEPTVSSNVKEE</sequence>
<organism evidence="2 3">
    <name type="scientific">Candida albicans P78048</name>
    <dbReference type="NCBI Taxonomy" id="1094989"/>
    <lineage>
        <taxon>Eukaryota</taxon>
        <taxon>Fungi</taxon>
        <taxon>Dikarya</taxon>
        <taxon>Ascomycota</taxon>
        <taxon>Saccharomycotina</taxon>
        <taxon>Pichiomycetes</taxon>
        <taxon>Debaryomycetaceae</taxon>
        <taxon>Candida/Lodderomyces clade</taxon>
        <taxon>Candida</taxon>
    </lineage>
</organism>
<evidence type="ECO:0000313" key="3">
    <source>
        <dbReference type="Proteomes" id="UP000030161"/>
    </source>
</evidence>
<feature type="region of interest" description="Disordered" evidence="1">
    <location>
        <begin position="128"/>
        <end position="167"/>
    </location>
</feature>
<name>A0AB34Q0H9_CANAX</name>
<feature type="region of interest" description="Disordered" evidence="1">
    <location>
        <begin position="1"/>
        <end position="104"/>
    </location>
</feature>
<protein>
    <submittedName>
        <fullName evidence="2">Uncharacterized protein</fullName>
    </submittedName>
</protein>
<reference evidence="2 3" key="1">
    <citation type="submission" date="2013-12" db="EMBL/GenBank/DDBJ databases">
        <title>The Genome Sequence of Candida albicans P78048.</title>
        <authorList>
            <consortium name="The Broad Institute Genome Sequencing Platform"/>
            <consortium name="The Broad Institute Genome Sequencing Center for Infectious Disease"/>
            <person name="Cuomo C."/>
            <person name="Bennett R."/>
            <person name="Hirakawa M."/>
            <person name="Noverr M."/>
            <person name="Mitchell A."/>
            <person name="Young S.K."/>
            <person name="Zeng Q."/>
            <person name="Gargeya S."/>
            <person name="Fitzgerald M."/>
            <person name="Abouelleil A."/>
            <person name="Alvarado L."/>
            <person name="Berlin A.M."/>
            <person name="Chapman S.B."/>
            <person name="Dewar J."/>
            <person name="Goldberg J."/>
            <person name="Griggs A."/>
            <person name="Gujja S."/>
            <person name="Hansen M."/>
            <person name="Howarth C."/>
            <person name="Imamovic A."/>
            <person name="Larimer J."/>
            <person name="McCowan C."/>
            <person name="Murphy C."/>
            <person name="Pearson M."/>
            <person name="Priest M."/>
            <person name="Roberts A."/>
            <person name="Saif S."/>
            <person name="Shea T."/>
            <person name="Sykes S."/>
            <person name="Wortman J."/>
            <person name="Nusbaum C."/>
            <person name="Birren B."/>
        </authorList>
    </citation>
    <scope>NUCLEOTIDE SEQUENCE [LARGE SCALE GENOMIC DNA]</scope>
    <source>
        <strain evidence="2 3">P78048</strain>
    </source>
</reference>
<feature type="compositionally biased region" description="Low complexity" evidence="1">
    <location>
        <begin position="26"/>
        <end position="52"/>
    </location>
</feature>
<dbReference type="Proteomes" id="UP000030161">
    <property type="component" value="Unassembled WGS sequence"/>
</dbReference>
<comment type="caution">
    <text evidence="2">The sequence shown here is derived from an EMBL/GenBank/DDBJ whole genome shotgun (WGS) entry which is preliminary data.</text>
</comment>
<gene>
    <name evidence="2" type="ORF">MG3_00113</name>
</gene>
<evidence type="ECO:0000256" key="1">
    <source>
        <dbReference type="SAM" id="MobiDB-lite"/>
    </source>
</evidence>
<proteinExistence type="predicted"/>
<accession>A0AB34Q0H9</accession>
<feature type="compositionally biased region" description="Polar residues" evidence="1">
    <location>
        <begin position="59"/>
        <end position="104"/>
    </location>
</feature>
<feature type="compositionally biased region" description="Polar residues" evidence="1">
    <location>
        <begin position="143"/>
        <end position="157"/>
    </location>
</feature>
<dbReference type="EMBL" id="AJIX01000002">
    <property type="protein sequence ID" value="KGR21892.1"/>
    <property type="molecule type" value="Genomic_DNA"/>
</dbReference>
<dbReference type="AlphaFoldDB" id="A0AB34Q0H9"/>